<protein>
    <submittedName>
        <fullName evidence="2">Uncharacterized protein</fullName>
    </submittedName>
</protein>
<dbReference type="GO" id="GO:0009378">
    <property type="term" value="F:four-way junction helicase activity"/>
    <property type="evidence" value="ECO:0007669"/>
    <property type="project" value="InterPro"/>
</dbReference>
<dbReference type="GO" id="GO:0006281">
    <property type="term" value="P:DNA repair"/>
    <property type="evidence" value="ECO:0007669"/>
    <property type="project" value="InterPro"/>
</dbReference>
<dbReference type="GO" id="GO:0009379">
    <property type="term" value="C:Holliday junction helicase complex"/>
    <property type="evidence" value="ECO:0007669"/>
    <property type="project" value="InterPro"/>
</dbReference>
<reference evidence="2 3" key="1">
    <citation type="journal article" date="2019" name="Nat. Microbiol.">
        <title>Mediterranean grassland soil C-N compound turnover is dependent on rainfall and depth, and is mediated by genomically divergent microorganisms.</title>
        <authorList>
            <person name="Diamond S."/>
            <person name="Andeer P.F."/>
            <person name="Li Z."/>
            <person name="Crits-Christoph A."/>
            <person name="Burstein D."/>
            <person name="Anantharaman K."/>
            <person name="Lane K.R."/>
            <person name="Thomas B.C."/>
            <person name="Pan C."/>
            <person name="Northen T.R."/>
            <person name="Banfield J.F."/>
        </authorList>
    </citation>
    <scope>NUCLEOTIDE SEQUENCE [LARGE SCALE GENOMIC DNA]</scope>
    <source>
        <strain evidence="2">WS_3</strain>
    </source>
</reference>
<evidence type="ECO:0000256" key="1">
    <source>
        <dbReference type="SAM" id="MobiDB-lite"/>
    </source>
</evidence>
<gene>
    <name evidence="2" type="ORF">E6K73_01495</name>
</gene>
<dbReference type="EMBL" id="VBOT01000019">
    <property type="protein sequence ID" value="TMQ53373.1"/>
    <property type="molecule type" value="Genomic_DNA"/>
</dbReference>
<dbReference type="GO" id="GO:0006310">
    <property type="term" value="P:DNA recombination"/>
    <property type="evidence" value="ECO:0007669"/>
    <property type="project" value="InterPro"/>
</dbReference>
<feature type="region of interest" description="Disordered" evidence="1">
    <location>
        <begin position="385"/>
        <end position="408"/>
    </location>
</feature>
<dbReference type="GO" id="GO:0005524">
    <property type="term" value="F:ATP binding"/>
    <property type="evidence" value="ECO:0007669"/>
    <property type="project" value="InterPro"/>
</dbReference>
<dbReference type="Proteomes" id="UP000320184">
    <property type="component" value="Unassembled WGS sequence"/>
</dbReference>
<dbReference type="CDD" id="cd14332">
    <property type="entry name" value="UBA_RuvA_C"/>
    <property type="match status" value="1"/>
</dbReference>
<comment type="caution">
    <text evidence="2">The sequence shown here is derived from an EMBL/GenBank/DDBJ whole genome shotgun (WGS) entry which is preliminary data.</text>
</comment>
<dbReference type="InterPro" id="IPR036267">
    <property type="entry name" value="RuvA_C_sf"/>
</dbReference>
<dbReference type="InterPro" id="IPR011114">
    <property type="entry name" value="RuvA_C"/>
</dbReference>
<evidence type="ECO:0000313" key="2">
    <source>
        <dbReference type="EMBL" id="TMQ53373.1"/>
    </source>
</evidence>
<dbReference type="Gene3D" id="1.10.30.50">
    <property type="match status" value="1"/>
</dbReference>
<sequence length="478" mass="52752">MNYCLPVSMNTSPVNDLASLLGAPPRKDLVVMRTYDLTHLSDPVLLRGLNSVVAQERGASAEVLAYLAEVDERRLYLLAGFPSIHAFCVGELRFSEDAAYKRIQAARTARRLPAIFDALAEGRLHLAAVCLLAPHLTPENANELLAAATHHSKSEIDQLLAQRFPRTEWLSLVQPIPAATPRTELAPGQLASHVGVMTDRLAPGQVEAPVSQSKAHPLSPERFAVHFTIGKETHDKLCYVQALLSHRLPSGDVGKVFDRSLDALKRELEKKKLAATSRPRPSARTSANPRHIPAHVKRAVWQRDQGQCTFVSPDGHRCGSRRFLEFDHVEPVARGGRATVEGLRLYCRLHNQYEAERTFGSEFMSAKREEARRAAAEAKARVAATGAEERTRAAKAEAEAQAAEPEARSRALAEEHARDVMSCLRELGFRASDARRAVEFSMTTPDATLEERVRTALKSLCPKTRFHGRVGTNSEART</sequence>
<dbReference type="SUPFAM" id="SSF46929">
    <property type="entry name" value="DNA helicase RuvA subunit, C-terminal domain"/>
    <property type="match status" value="1"/>
</dbReference>
<feature type="compositionally biased region" description="Basic and acidic residues" evidence="1">
    <location>
        <begin position="387"/>
        <end position="398"/>
    </location>
</feature>
<dbReference type="AlphaFoldDB" id="A0A538SPS8"/>
<evidence type="ECO:0000313" key="3">
    <source>
        <dbReference type="Proteomes" id="UP000320184"/>
    </source>
</evidence>
<dbReference type="Gene3D" id="1.10.8.10">
    <property type="entry name" value="DNA helicase RuvA subunit, C-terminal domain"/>
    <property type="match status" value="1"/>
</dbReference>
<organism evidence="2 3">
    <name type="scientific">Eiseniibacteriota bacterium</name>
    <dbReference type="NCBI Taxonomy" id="2212470"/>
    <lineage>
        <taxon>Bacteria</taxon>
        <taxon>Candidatus Eiseniibacteriota</taxon>
    </lineage>
</organism>
<accession>A0A538SPS8</accession>
<name>A0A538SPS8_UNCEI</name>
<proteinExistence type="predicted"/>